<feature type="non-terminal residue" evidence="1">
    <location>
        <position position="51"/>
    </location>
</feature>
<protein>
    <submittedName>
        <fullName evidence="1">24264_t:CDS:1</fullName>
    </submittedName>
</protein>
<organism evidence="1 2">
    <name type="scientific">Gigaspora margarita</name>
    <dbReference type="NCBI Taxonomy" id="4874"/>
    <lineage>
        <taxon>Eukaryota</taxon>
        <taxon>Fungi</taxon>
        <taxon>Fungi incertae sedis</taxon>
        <taxon>Mucoromycota</taxon>
        <taxon>Glomeromycotina</taxon>
        <taxon>Glomeromycetes</taxon>
        <taxon>Diversisporales</taxon>
        <taxon>Gigasporaceae</taxon>
        <taxon>Gigaspora</taxon>
    </lineage>
</organism>
<keyword evidence="2" id="KW-1185">Reference proteome</keyword>
<proteinExistence type="predicted"/>
<accession>A0ABN7VR06</accession>
<comment type="caution">
    <text evidence="1">The sequence shown here is derived from an EMBL/GenBank/DDBJ whole genome shotgun (WGS) entry which is preliminary data.</text>
</comment>
<gene>
    <name evidence="1" type="ORF">GMARGA_LOCUS21651</name>
</gene>
<dbReference type="EMBL" id="CAJVQB010020181">
    <property type="protein sequence ID" value="CAG8793706.1"/>
    <property type="molecule type" value="Genomic_DNA"/>
</dbReference>
<name>A0ABN7VR06_GIGMA</name>
<reference evidence="1 2" key="1">
    <citation type="submission" date="2021-06" db="EMBL/GenBank/DDBJ databases">
        <authorList>
            <person name="Kallberg Y."/>
            <person name="Tangrot J."/>
            <person name="Rosling A."/>
        </authorList>
    </citation>
    <scope>NUCLEOTIDE SEQUENCE [LARGE SCALE GENOMIC DNA]</scope>
    <source>
        <strain evidence="1 2">120-4 pot B 10/14</strain>
    </source>
</reference>
<evidence type="ECO:0000313" key="2">
    <source>
        <dbReference type="Proteomes" id="UP000789901"/>
    </source>
</evidence>
<sequence>MSEGIQIFLELLLKLPLFILTFLCPSLVLAKVNLFNQTNEVLKYNKGVEYA</sequence>
<dbReference type="Proteomes" id="UP000789901">
    <property type="component" value="Unassembled WGS sequence"/>
</dbReference>
<evidence type="ECO:0000313" key="1">
    <source>
        <dbReference type="EMBL" id="CAG8793706.1"/>
    </source>
</evidence>